<name>A0A9W8IZT2_9AGAR</name>
<accession>A0A9W8IZT2</accession>
<keyword evidence="3" id="KW-1185">Reference proteome</keyword>
<evidence type="ECO:0000313" key="3">
    <source>
        <dbReference type="Proteomes" id="UP001140091"/>
    </source>
</evidence>
<dbReference type="SUPFAM" id="SSF52047">
    <property type="entry name" value="RNI-like"/>
    <property type="match status" value="1"/>
</dbReference>
<feature type="non-terminal residue" evidence="2">
    <location>
        <position position="627"/>
    </location>
</feature>
<evidence type="ECO:0000313" key="2">
    <source>
        <dbReference type="EMBL" id="KAJ2923023.1"/>
    </source>
</evidence>
<dbReference type="AlphaFoldDB" id="A0A9W8IZT2"/>
<dbReference type="Gene3D" id="3.80.10.10">
    <property type="entry name" value="Ribonuclease Inhibitor"/>
    <property type="match status" value="1"/>
</dbReference>
<feature type="compositionally biased region" description="Basic and acidic residues" evidence="1">
    <location>
        <begin position="505"/>
        <end position="517"/>
    </location>
</feature>
<organism evidence="2 3">
    <name type="scientific">Candolleomyces eurysporus</name>
    <dbReference type="NCBI Taxonomy" id="2828524"/>
    <lineage>
        <taxon>Eukaryota</taxon>
        <taxon>Fungi</taxon>
        <taxon>Dikarya</taxon>
        <taxon>Basidiomycota</taxon>
        <taxon>Agaricomycotina</taxon>
        <taxon>Agaricomycetes</taxon>
        <taxon>Agaricomycetidae</taxon>
        <taxon>Agaricales</taxon>
        <taxon>Agaricineae</taxon>
        <taxon>Psathyrellaceae</taxon>
        <taxon>Candolleomyces</taxon>
    </lineage>
</organism>
<evidence type="ECO:0008006" key="4">
    <source>
        <dbReference type="Google" id="ProtNLM"/>
    </source>
</evidence>
<dbReference type="Proteomes" id="UP001140091">
    <property type="component" value="Unassembled WGS sequence"/>
</dbReference>
<evidence type="ECO:0000256" key="1">
    <source>
        <dbReference type="SAM" id="MobiDB-lite"/>
    </source>
</evidence>
<dbReference type="InterPro" id="IPR032675">
    <property type="entry name" value="LRR_dom_sf"/>
</dbReference>
<proteinExistence type="predicted"/>
<dbReference type="EMBL" id="JANBPK010001453">
    <property type="protein sequence ID" value="KAJ2923023.1"/>
    <property type="molecule type" value="Genomic_DNA"/>
</dbReference>
<comment type="caution">
    <text evidence="2">The sequence shown here is derived from an EMBL/GenBank/DDBJ whole genome shotgun (WGS) entry which is preliminary data.</text>
</comment>
<reference evidence="2" key="1">
    <citation type="submission" date="2022-06" db="EMBL/GenBank/DDBJ databases">
        <title>Genome Sequence of Candolleomyces eurysporus.</title>
        <authorList>
            <person name="Buettner E."/>
        </authorList>
    </citation>
    <scope>NUCLEOTIDE SEQUENCE</scope>
    <source>
        <strain evidence="2">VTCC 930004</strain>
    </source>
</reference>
<feature type="compositionally biased region" description="Polar residues" evidence="1">
    <location>
        <begin position="526"/>
        <end position="543"/>
    </location>
</feature>
<sequence>MNSMGRTQAAETASEVSWLALSKAYPFRTLPVEIVNEIFLHCLPSSDEEFQPMPSKAPLLLCHVSSYWRSAAMGDPRLWRRLTLSPKRLLHLASIEPLSRAAQQMVDQAYMWLANVKDLGLELDITIPHSHSSSTVTDQDGVVSQRPTFPDIIDQWRSFVMPVLVKQAGRFKALQLNYSFPAVLHSFFFGEEQDVLSKLESLTIKGDQLQISNTDGDPSNMSKHWVPIQRFAVAPRLTKAAILVKNKSPFPHQLPGNFLPWPQLTHLMITMPCSGSFWKRILQLCPNLMAAYINIEHSVVPEDCDPFFPGTGHIDLPRLKTLDVTFHDEFASAYFDDFRFPVLNHLLVACDFGSGFPTLTWVHPPLPRNDSCFLGLRTLISLTLSYQNMNEADLLAILRQAVQLQELILDSYLGDHKTFFQALVVKPHHGSSDPSLEIAQPMLPQLQVFKFFLEYASDVPPTTFDEEDFLAMMASRSEVARAVVNRFAEEPETESKPQAAGGAELAKEENGDEKDAVMGDGAGALISSSTVDSNPASTESSSLHAKRVARLEVPPISSLITPIQQVEISTNAEESSGFKQLERFDRGLEKYNKDRGIPEQEPAQFSFLLEFSNPSDWALQDSEPQWF</sequence>
<feature type="region of interest" description="Disordered" evidence="1">
    <location>
        <begin position="488"/>
        <end position="543"/>
    </location>
</feature>
<gene>
    <name evidence="2" type="ORF">H1R20_g14071</name>
</gene>
<protein>
    <recommendedName>
        <fullName evidence="4">F-box domain-containing protein</fullName>
    </recommendedName>
</protein>
<dbReference type="OrthoDB" id="2269034at2759"/>